<name>A0A103RPS8_9BURK</name>
<evidence type="ECO:0000313" key="4">
    <source>
        <dbReference type="Proteomes" id="UP000064029"/>
    </source>
</evidence>
<dbReference type="GO" id="GO:0008236">
    <property type="term" value="F:serine-type peptidase activity"/>
    <property type="evidence" value="ECO:0007669"/>
    <property type="project" value="InterPro"/>
</dbReference>
<dbReference type="Gene3D" id="3.40.50.1820">
    <property type="entry name" value="alpha/beta hydrolase"/>
    <property type="match status" value="1"/>
</dbReference>
<dbReference type="InterPro" id="IPR050261">
    <property type="entry name" value="FrsA_esterase"/>
</dbReference>
<evidence type="ECO:0000256" key="1">
    <source>
        <dbReference type="ARBA" id="ARBA00022801"/>
    </source>
</evidence>
<reference evidence="3 4" key="1">
    <citation type="submission" date="2015-11" db="EMBL/GenBank/DDBJ databases">
        <title>Expanding the genomic diversity of Burkholderia species for the development of highly accurate diagnostics.</title>
        <authorList>
            <person name="Sahl J."/>
            <person name="Keim P."/>
            <person name="Wagner D."/>
        </authorList>
    </citation>
    <scope>NUCLEOTIDE SEQUENCE [LARGE SCALE GENOMIC DNA]</scope>
    <source>
        <strain evidence="3 4">MSMB2036</strain>
    </source>
</reference>
<dbReference type="PANTHER" id="PTHR22946:SF9">
    <property type="entry name" value="POLYKETIDE TRANSFERASE AF380"/>
    <property type="match status" value="1"/>
</dbReference>
<dbReference type="GO" id="GO:0052689">
    <property type="term" value="F:carboxylic ester hydrolase activity"/>
    <property type="evidence" value="ECO:0007669"/>
    <property type="project" value="UniProtKB-ARBA"/>
</dbReference>
<keyword evidence="1" id="KW-0378">Hydrolase</keyword>
<organism evidence="3 4">
    <name type="scientific">Burkholderia ubonensis</name>
    <dbReference type="NCBI Taxonomy" id="101571"/>
    <lineage>
        <taxon>Bacteria</taxon>
        <taxon>Pseudomonadati</taxon>
        <taxon>Pseudomonadota</taxon>
        <taxon>Betaproteobacteria</taxon>
        <taxon>Burkholderiales</taxon>
        <taxon>Burkholderiaceae</taxon>
        <taxon>Burkholderia</taxon>
        <taxon>Burkholderia cepacia complex</taxon>
    </lineage>
</organism>
<comment type="caution">
    <text evidence="3">The sequence shown here is derived from an EMBL/GenBank/DDBJ whole genome shotgun (WGS) entry which is preliminary data.</text>
</comment>
<dbReference type="PANTHER" id="PTHR22946">
    <property type="entry name" value="DIENELACTONE HYDROLASE DOMAIN-CONTAINING PROTEIN-RELATED"/>
    <property type="match status" value="1"/>
</dbReference>
<sequence length="365" mass="41158">MFDQNTLDRFLVSIGGLSDWPTKGRDFLDNEIREAERILPNLSNDEIVKHYRRLSFLAHLVQWGCLPLSDTKTQAYRQCRDFYVKAEKLAFGERFVRMQIEWQGKALWGNLHFPASAQPNGKIPLIVLVHGMDDVKEEHLASELLFEQAGFAVFCIDGPGQGETFLLDGVTWPEDFEAAIIESVNALRAYPQLDVDHYAVVGISWGGMWAYKIAAKDPRAAAILDLGGPVDSREFDKLPFFLKSKFCQILDVASIELAHSTAKIFNIRDDAVLRNVKANVHIVHGDRDPIVSTADKMWLRDALRQMSGNDQVKLTVYRDGDHCCTQHVKEVRGIASAEFLDVYRKRTRSHGVQAGPAMDALPSME</sequence>
<accession>A0A103RPS8</accession>
<dbReference type="Pfam" id="PF00326">
    <property type="entry name" value="Peptidase_S9"/>
    <property type="match status" value="1"/>
</dbReference>
<evidence type="ECO:0000259" key="2">
    <source>
        <dbReference type="Pfam" id="PF00326"/>
    </source>
</evidence>
<proteinExistence type="predicted"/>
<dbReference type="GO" id="GO:0006508">
    <property type="term" value="P:proteolysis"/>
    <property type="evidence" value="ECO:0007669"/>
    <property type="project" value="InterPro"/>
</dbReference>
<evidence type="ECO:0000313" key="3">
    <source>
        <dbReference type="EMBL" id="KVG71589.1"/>
    </source>
</evidence>
<gene>
    <name evidence="3" type="ORF">WJ33_20775</name>
</gene>
<dbReference type="AlphaFoldDB" id="A0A103RPS8"/>
<dbReference type="InterPro" id="IPR001375">
    <property type="entry name" value="Peptidase_S9_cat"/>
</dbReference>
<dbReference type="Proteomes" id="UP000064029">
    <property type="component" value="Unassembled WGS sequence"/>
</dbReference>
<feature type="domain" description="Peptidase S9 prolyl oligopeptidase catalytic" evidence="2">
    <location>
        <begin position="145"/>
        <end position="333"/>
    </location>
</feature>
<dbReference type="EMBL" id="LOXM01000070">
    <property type="protein sequence ID" value="KVG71589.1"/>
    <property type="molecule type" value="Genomic_DNA"/>
</dbReference>
<protein>
    <recommendedName>
        <fullName evidence="2">Peptidase S9 prolyl oligopeptidase catalytic domain-containing protein</fullName>
    </recommendedName>
</protein>
<dbReference type="InterPro" id="IPR029058">
    <property type="entry name" value="AB_hydrolase_fold"/>
</dbReference>
<dbReference type="SUPFAM" id="SSF53474">
    <property type="entry name" value="alpha/beta-Hydrolases"/>
    <property type="match status" value="1"/>
</dbReference>